<dbReference type="SMART" id="SM00644">
    <property type="entry name" value="Ami_2"/>
    <property type="match status" value="1"/>
</dbReference>
<dbReference type="InterPro" id="IPR036505">
    <property type="entry name" value="Amidase/PGRP_sf"/>
</dbReference>
<keyword evidence="9" id="KW-1185">Reference proteome</keyword>
<evidence type="ECO:0000256" key="6">
    <source>
        <dbReference type="SAM" id="SignalP"/>
    </source>
</evidence>
<feature type="domain" description="N-acetylmuramoyl-L-alanine amidase" evidence="7">
    <location>
        <begin position="290"/>
        <end position="427"/>
    </location>
</feature>
<dbReference type="Gene3D" id="3.40.80.10">
    <property type="entry name" value="Peptidoglycan recognition protein-like"/>
    <property type="match status" value="1"/>
</dbReference>
<name>A0ABP8QTA4_9ACTN</name>
<dbReference type="Gene3D" id="1.10.530.10">
    <property type="match status" value="1"/>
</dbReference>
<keyword evidence="6" id="KW-0732">Signal</keyword>
<comment type="caution">
    <text evidence="8">The sequence shown here is derived from an EMBL/GenBank/DDBJ whole genome shotgun (WGS) entry which is preliminary data.</text>
</comment>
<dbReference type="EMBL" id="BAABHF010000045">
    <property type="protein sequence ID" value="GAA4510342.1"/>
    <property type="molecule type" value="Genomic_DNA"/>
</dbReference>
<keyword evidence="3" id="KW-0378">Hydrolase</keyword>
<dbReference type="SUPFAM" id="SSF53955">
    <property type="entry name" value="Lysozyme-like"/>
    <property type="match status" value="1"/>
</dbReference>
<feature type="signal peptide" evidence="6">
    <location>
        <begin position="1"/>
        <end position="20"/>
    </location>
</feature>
<accession>A0ABP8QTA4</accession>
<dbReference type="SUPFAM" id="SSF55846">
    <property type="entry name" value="N-acetylmuramoyl-L-alanine amidase-like"/>
    <property type="match status" value="1"/>
</dbReference>
<dbReference type="RefSeq" id="WP_345471717.1">
    <property type="nucleotide sequence ID" value="NZ_BAABHF010000045.1"/>
</dbReference>
<evidence type="ECO:0000256" key="2">
    <source>
        <dbReference type="ARBA" id="ARBA00011901"/>
    </source>
</evidence>
<evidence type="ECO:0000256" key="3">
    <source>
        <dbReference type="ARBA" id="ARBA00022801"/>
    </source>
</evidence>
<feature type="chain" id="PRO_5045238418" description="N-acetylmuramoyl-L-alanine amidase" evidence="6">
    <location>
        <begin position="21"/>
        <end position="665"/>
    </location>
</feature>
<reference evidence="9" key="1">
    <citation type="journal article" date="2019" name="Int. J. Syst. Evol. Microbiol.">
        <title>The Global Catalogue of Microorganisms (GCM) 10K type strain sequencing project: providing services to taxonomists for standard genome sequencing and annotation.</title>
        <authorList>
            <consortium name="The Broad Institute Genomics Platform"/>
            <consortium name="The Broad Institute Genome Sequencing Center for Infectious Disease"/>
            <person name="Wu L."/>
            <person name="Ma J."/>
        </authorList>
    </citation>
    <scope>NUCLEOTIDE SEQUENCE [LARGE SCALE GENOMIC DNA]</scope>
    <source>
        <strain evidence="9">JCM 17933</strain>
    </source>
</reference>
<evidence type="ECO:0000259" key="7">
    <source>
        <dbReference type="SMART" id="SM00644"/>
    </source>
</evidence>
<comment type="catalytic activity">
    <reaction evidence="1">
        <text>Hydrolyzes the link between N-acetylmuramoyl residues and L-amino acid residues in certain cell-wall glycopeptides.</text>
        <dbReference type="EC" id="3.5.1.28"/>
    </reaction>
</comment>
<gene>
    <name evidence="8" type="ORF">GCM10023191_072850</name>
</gene>
<dbReference type="InterPro" id="IPR023346">
    <property type="entry name" value="Lysozyme-like_dom_sf"/>
</dbReference>
<sequence>MPKSPTRLTVALVASTAAVASLTAVYVSQRQGDRPVPAARAALAATASTHDVSRQQNYARAAKAYHVPESVLLAVSYLESGWNTNAGHPSVSAGYGPMHLVDGTLTRAVRGIENGTGDPRGQGGRPIAAPAADPAKHYASQTLQQAARRTGISVTRLRTDPAANIVGGAALLAAYQRALHHPLSQNPAAWHDAIAAYGAASSGASTTASSLRTGDQWFADQVFSVMRSGASRTTDDGQGMRLAAQPTLRAPAHANRQSSEVDCPASLDCSWVPAPYVQLDPNDSTKYGNHDISDRPRTTRIKYIVIHDTEATYDQSLQLAQDKTYLAWNYTIRSADGAVAQHLRAKDIGWHAGNWYVNTTSIGVEHEGVLAQGGTWYTEAMYRSSAQLVRHLAAEYGIPLDRAHILGHDMVPGQTTSAVAQMHVDPGPYWDWAHYFALMGKPLKGTAKAGSSGLVMIRPEYATNNVPYTGCDKSGSSTPCPQHGSSAVVLRMAPSESAPLVKDVAMHPANGGTATMDVADMGAHAATGQRYLVAGRQGDWTAIWYLGQRAWFHDPASAPVSVPVHGLVAVPRKGVTSVPVYGWPFPEASAYPKNVPVQQISALPYQFTTGQGYPVGGGNRSQYYYAKTFNLNEHVMVRGKTAYYQIQIGHRVGYVKTSDVSLRAK</sequence>
<dbReference type="Proteomes" id="UP001500503">
    <property type="component" value="Unassembled WGS sequence"/>
</dbReference>
<evidence type="ECO:0000313" key="9">
    <source>
        <dbReference type="Proteomes" id="UP001500503"/>
    </source>
</evidence>
<dbReference type="InterPro" id="IPR051206">
    <property type="entry name" value="NAMLAA_amidase_2"/>
</dbReference>
<proteinExistence type="predicted"/>
<organism evidence="8 9">
    <name type="scientific">Actinoallomurus oryzae</name>
    <dbReference type="NCBI Taxonomy" id="502180"/>
    <lineage>
        <taxon>Bacteria</taxon>
        <taxon>Bacillati</taxon>
        <taxon>Actinomycetota</taxon>
        <taxon>Actinomycetes</taxon>
        <taxon>Streptosporangiales</taxon>
        <taxon>Thermomonosporaceae</taxon>
        <taxon>Actinoallomurus</taxon>
    </lineage>
</organism>
<evidence type="ECO:0000256" key="5">
    <source>
        <dbReference type="SAM" id="MobiDB-lite"/>
    </source>
</evidence>
<dbReference type="PANTHER" id="PTHR30417:SF1">
    <property type="entry name" value="N-ACETYLMURAMOYL-L-ALANINE AMIDASE AMID"/>
    <property type="match status" value="1"/>
</dbReference>
<dbReference type="EC" id="3.5.1.28" evidence="2"/>
<keyword evidence="4" id="KW-0961">Cell wall biogenesis/degradation</keyword>
<evidence type="ECO:0000256" key="4">
    <source>
        <dbReference type="ARBA" id="ARBA00023316"/>
    </source>
</evidence>
<evidence type="ECO:0000313" key="8">
    <source>
        <dbReference type="EMBL" id="GAA4510342.1"/>
    </source>
</evidence>
<dbReference type="Pfam" id="PF01510">
    <property type="entry name" value="Amidase_2"/>
    <property type="match status" value="1"/>
</dbReference>
<feature type="region of interest" description="Disordered" evidence="5">
    <location>
        <begin position="112"/>
        <end position="133"/>
    </location>
</feature>
<dbReference type="InterPro" id="IPR002502">
    <property type="entry name" value="Amidase_domain"/>
</dbReference>
<protein>
    <recommendedName>
        <fullName evidence="2">N-acetylmuramoyl-L-alanine amidase</fullName>
        <ecNumber evidence="2">3.5.1.28</ecNumber>
    </recommendedName>
</protein>
<dbReference type="CDD" id="cd06583">
    <property type="entry name" value="PGRP"/>
    <property type="match status" value="1"/>
</dbReference>
<evidence type="ECO:0000256" key="1">
    <source>
        <dbReference type="ARBA" id="ARBA00001561"/>
    </source>
</evidence>
<dbReference type="PANTHER" id="PTHR30417">
    <property type="entry name" value="N-ACETYLMURAMOYL-L-ALANINE AMIDASE AMID"/>
    <property type="match status" value="1"/>
</dbReference>